<proteinExistence type="inferred from homology"/>
<evidence type="ECO:0000256" key="7">
    <source>
        <dbReference type="RuleBase" id="RU000481"/>
    </source>
</evidence>
<dbReference type="RefSeq" id="WP_004615561.1">
    <property type="nucleotide sequence ID" value="NZ_APMP01000001.1"/>
</dbReference>
<evidence type="ECO:0000256" key="6">
    <source>
        <dbReference type="ARBA" id="ARBA00049185"/>
    </source>
</evidence>
<dbReference type="GO" id="GO:0004069">
    <property type="term" value="F:L-aspartate:2-oxoglutarate aminotransferase activity"/>
    <property type="evidence" value="ECO:0007669"/>
    <property type="project" value="UniProtKB-EC"/>
</dbReference>
<comment type="catalytic activity">
    <reaction evidence="6">
        <text>L-aspartate + 2-oxoglutarate = oxaloacetate + L-glutamate</text>
        <dbReference type="Rhea" id="RHEA:21824"/>
        <dbReference type="ChEBI" id="CHEBI:16452"/>
        <dbReference type="ChEBI" id="CHEBI:16810"/>
        <dbReference type="ChEBI" id="CHEBI:29985"/>
        <dbReference type="ChEBI" id="CHEBI:29991"/>
        <dbReference type="EC" id="2.6.1.1"/>
    </reaction>
</comment>
<evidence type="ECO:0000259" key="8">
    <source>
        <dbReference type="Pfam" id="PF00155"/>
    </source>
</evidence>
<dbReference type="NCBIfam" id="NF004770">
    <property type="entry name" value="PRK06108.1"/>
    <property type="match status" value="1"/>
</dbReference>
<dbReference type="PROSITE" id="PS00105">
    <property type="entry name" value="AA_TRANSFER_CLASS_1"/>
    <property type="match status" value="1"/>
</dbReference>
<evidence type="ECO:0000256" key="1">
    <source>
        <dbReference type="ARBA" id="ARBA00001933"/>
    </source>
</evidence>
<comment type="similarity">
    <text evidence="2 7">Belongs to the class-I pyridoxal-phosphate-dependent aminotransferase family.</text>
</comment>
<dbReference type="GO" id="GO:0006520">
    <property type="term" value="P:amino acid metabolic process"/>
    <property type="evidence" value="ECO:0007669"/>
    <property type="project" value="InterPro"/>
</dbReference>
<evidence type="ECO:0000256" key="2">
    <source>
        <dbReference type="ARBA" id="ARBA00007441"/>
    </source>
</evidence>
<dbReference type="InterPro" id="IPR004838">
    <property type="entry name" value="NHTrfase_class1_PyrdxlP-BS"/>
</dbReference>
<evidence type="ECO:0000256" key="3">
    <source>
        <dbReference type="ARBA" id="ARBA00022576"/>
    </source>
</evidence>
<evidence type="ECO:0000313" key="10">
    <source>
        <dbReference type="Proteomes" id="UP000013063"/>
    </source>
</evidence>
<dbReference type="OrthoDB" id="9804407at2"/>
<dbReference type="Pfam" id="PF00155">
    <property type="entry name" value="Aminotran_1_2"/>
    <property type="match status" value="1"/>
</dbReference>
<dbReference type="InterPro" id="IPR015421">
    <property type="entry name" value="PyrdxlP-dep_Trfase_major"/>
</dbReference>
<dbReference type="InterPro" id="IPR004839">
    <property type="entry name" value="Aminotransferase_I/II_large"/>
</dbReference>
<sequence length="403" mass="43505" precursor="true">MNPHGSTLLEGAPARLEARPAVRALPTSKIREIANAGFGKTDLVKFWFGESDAPTPDFIKAAAIEALNADAVFYSHNNGVAPLREALADYLGGLHGKGFSPAQISVTSSGVSALMIATQALVSPGDEVVVITPVWPNVTQIPAILNARVTRFALSPSAEGWKLDLDRLLASVTSKTRLLVLNSPGNPTGWTIEADDQKAILEHCRKLGVWILCDDVYERLTYRPGPSTAPSFLRITEREDRVISANSFSKAWLMTGWRLGWLVAPPELEEDLGKLIEFNTSCSPVFVQAAGIVALRDGESFVAGLRDELRAKRDFLTGRLGALKGVVAPPPEGGMYAFFRIEGEDDSVSLARRLMEEARIGLAPGAAFGPEGEGWLRWCFAVSDARLQEGVRGLEAWLSARAG</sequence>
<dbReference type="PANTHER" id="PTHR46383:SF1">
    <property type="entry name" value="ASPARTATE AMINOTRANSFERASE"/>
    <property type="match status" value="1"/>
</dbReference>
<dbReference type="GO" id="GO:0030170">
    <property type="term" value="F:pyridoxal phosphate binding"/>
    <property type="evidence" value="ECO:0007669"/>
    <property type="project" value="InterPro"/>
</dbReference>
<evidence type="ECO:0000256" key="5">
    <source>
        <dbReference type="ARBA" id="ARBA00022898"/>
    </source>
</evidence>
<dbReference type="InterPro" id="IPR015424">
    <property type="entry name" value="PyrdxlP-dep_Trfase"/>
</dbReference>
<evidence type="ECO:0000256" key="4">
    <source>
        <dbReference type="ARBA" id="ARBA00022679"/>
    </source>
</evidence>
<dbReference type="CDD" id="cd00609">
    <property type="entry name" value="AAT_like"/>
    <property type="match status" value="1"/>
</dbReference>
<comment type="cofactor">
    <cofactor evidence="1 7">
        <name>pyridoxal 5'-phosphate</name>
        <dbReference type="ChEBI" id="CHEBI:597326"/>
    </cofactor>
</comment>
<keyword evidence="5" id="KW-0663">Pyridoxal phosphate</keyword>
<keyword evidence="3 7" id="KW-0032">Aminotransferase</keyword>
<dbReference type="Proteomes" id="UP000013063">
    <property type="component" value="Unassembled WGS sequence"/>
</dbReference>
<dbReference type="eggNOG" id="COG0436">
    <property type="taxonomic scope" value="Bacteria"/>
</dbReference>
<evidence type="ECO:0000313" key="9">
    <source>
        <dbReference type="EMBL" id="ENZ83973.1"/>
    </source>
</evidence>
<feature type="domain" description="Aminotransferase class I/classII large" evidence="8">
    <location>
        <begin position="48"/>
        <end position="392"/>
    </location>
</feature>
<dbReference type="SUPFAM" id="SSF53383">
    <property type="entry name" value="PLP-dependent transferases"/>
    <property type="match status" value="1"/>
</dbReference>
<protein>
    <recommendedName>
        <fullName evidence="7">Aminotransferase</fullName>
        <ecNumber evidence="7">2.6.1.-</ecNumber>
    </recommendedName>
</protein>
<comment type="caution">
    <text evidence="9">The sequence shown here is derived from an EMBL/GenBank/DDBJ whole genome shotgun (WGS) entry which is preliminary data.</text>
</comment>
<dbReference type="PATRIC" id="fig|1292034.3.peg.479"/>
<name>R0EEV8_CAUVI</name>
<dbReference type="Gene3D" id="3.40.640.10">
    <property type="entry name" value="Type I PLP-dependent aspartate aminotransferase-like (Major domain)"/>
    <property type="match status" value="1"/>
</dbReference>
<dbReference type="EC" id="2.6.1.-" evidence="7"/>
<accession>R0EEV8</accession>
<dbReference type="InterPro" id="IPR050596">
    <property type="entry name" value="AspAT/PAT-like"/>
</dbReference>
<dbReference type="STRING" id="1292034.OR37_00481"/>
<dbReference type="AlphaFoldDB" id="R0EEV8"/>
<keyword evidence="4 7" id="KW-0808">Transferase</keyword>
<dbReference type="EMBL" id="APMP01000001">
    <property type="protein sequence ID" value="ENZ83973.1"/>
    <property type="molecule type" value="Genomic_DNA"/>
</dbReference>
<keyword evidence="10" id="KW-1185">Reference proteome</keyword>
<organism evidence="9 10">
    <name type="scientific">Caulobacter vibrioides OR37</name>
    <dbReference type="NCBI Taxonomy" id="1292034"/>
    <lineage>
        <taxon>Bacteria</taxon>
        <taxon>Pseudomonadati</taxon>
        <taxon>Pseudomonadota</taxon>
        <taxon>Alphaproteobacteria</taxon>
        <taxon>Caulobacterales</taxon>
        <taxon>Caulobacteraceae</taxon>
        <taxon>Caulobacter</taxon>
    </lineage>
</organism>
<dbReference type="PANTHER" id="PTHR46383">
    <property type="entry name" value="ASPARTATE AMINOTRANSFERASE"/>
    <property type="match status" value="1"/>
</dbReference>
<reference evidence="9 10" key="1">
    <citation type="journal article" date="2013" name="Genome Announc.">
        <title>Draft Genome Sequence for Caulobacter sp. Strain OR37, a Bacterium Tolerant to Heavy Metals.</title>
        <authorList>
            <person name="Utturkar S.M."/>
            <person name="Bollmann A."/>
            <person name="Brzoska R.M."/>
            <person name="Klingeman D.M."/>
            <person name="Epstein S.E."/>
            <person name="Palumbo A.V."/>
            <person name="Brown S.D."/>
        </authorList>
    </citation>
    <scope>NUCLEOTIDE SEQUENCE [LARGE SCALE GENOMIC DNA]</scope>
    <source>
        <strain evidence="9 10">OR37</strain>
    </source>
</reference>
<gene>
    <name evidence="9" type="ORF">OR37_00481</name>
</gene>